<dbReference type="EMBL" id="AF314191">
    <property type="protein sequence ID" value="AAK00308.1"/>
    <property type="molecule type" value="Genomic_DNA"/>
</dbReference>
<organism evidence="2">
    <name type="scientific">uncultured bacterium PG2</name>
    <dbReference type="NCBI Taxonomy" id="147491"/>
    <lineage>
        <taxon>Bacteria</taxon>
        <taxon>environmental samples</taxon>
    </lineage>
</organism>
<reference evidence="2" key="1">
    <citation type="journal article" date="2001" name="FEMS Microbiol. Lett.">
        <title>Recovery of new integron classes from environmental DNA.</title>
        <authorList>
            <person name="Nield B.S."/>
            <person name="Holmes A.J."/>
            <person name="Gillings M.R."/>
            <person name="Recchia G.D."/>
            <person name="Mabbutt B.C."/>
            <person name="Nevalainen K.M."/>
            <person name="Stokes H.W."/>
        </authorList>
    </citation>
    <scope>NUCLEOTIDE SEQUENCE</scope>
</reference>
<dbReference type="AlphaFoldDB" id="Q9AP88"/>
<sequence>MNYRRAKPRSHRNQPAARSPRRFIRRAMRWLISHGAAVVRTCG</sequence>
<feature type="region of interest" description="Disordered" evidence="1">
    <location>
        <begin position="1"/>
        <end position="21"/>
    </location>
</feature>
<protein>
    <submittedName>
        <fullName evidence="2">Uncharacterized protein</fullName>
    </submittedName>
</protein>
<evidence type="ECO:0000313" key="2">
    <source>
        <dbReference type="EMBL" id="AAK00308.1"/>
    </source>
</evidence>
<proteinExistence type="predicted"/>
<evidence type="ECO:0000256" key="1">
    <source>
        <dbReference type="SAM" id="MobiDB-lite"/>
    </source>
</evidence>
<name>Q9AP88_9BACT</name>
<feature type="compositionally biased region" description="Basic residues" evidence="1">
    <location>
        <begin position="1"/>
        <end position="12"/>
    </location>
</feature>
<accession>Q9AP88</accession>